<evidence type="ECO:0000256" key="1">
    <source>
        <dbReference type="SAM" id="MobiDB-lite"/>
    </source>
</evidence>
<keyword evidence="2" id="KW-0472">Membrane</keyword>
<protein>
    <submittedName>
        <fullName evidence="3">Uncharacterized protein</fullName>
    </submittedName>
</protein>
<feature type="compositionally biased region" description="Basic and acidic residues" evidence="1">
    <location>
        <begin position="1"/>
        <end position="18"/>
    </location>
</feature>
<keyword evidence="4" id="KW-1185">Reference proteome</keyword>
<dbReference type="AlphaFoldDB" id="A0A388JYI0"/>
<dbReference type="EMBL" id="BFEA01000032">
    <property type="protein sequence ID" value="GBG62822.1"/>
    <property type="molecule type" value="Genomic_DNA"/>
</dbReference>
<evidence type="ECO:0000256" key="2">
    <source>
        <dbReference type="SAM" id="Phobius"/>
    </source>
</evidence>
<organism evidence="3 4">
    <name type="scientific">Chara braunii</name>
    <name type="common">Braun's stonewort</name>
    <dbReference type="NCBI Taxonomy" id="69332"/>
    <lineage>
        <taxon>Eukaryota</taxon>
        <taxon>Viridiplantae</taxon>
        <taxon>Streptophyta</taxon>
        <taxon>Charophyceae</taxon>
        <taxon>Charales</taxon>
        <taxon>Characeae</taxon>
        <taxon>Chara</taxon>
    </lineage>
</organism>
<evidence type="ECO:0000313" key="3">
    <source>
        <dbReference type="EMBL" id="GBG62822.1"/>
    </source>
</evidence>
<reference evidence="3 4" key="1">
    <citation type="journal article" date="2018" name="Cell">
        <title>The Chara Genome: Secondary Complexity and Implications for Plant Terrestrialization.</title>
        <authorList>
            <person name="Nishiyama T."/>
            <person name="Sakayama H."/>
            <person name="Vries J.D."/>
            <person name="Buschmann H."/>
            <person name="Saint-Marcoux D."/>
            <person name="Ullrich K.K."/>
            <person name="Haas F.B."/>
            <person name="Vanderstraeten L."/>
            <person name="Becker D."/>
            <person name="Lang D."/>
            <person name="Vosolsobe S."/>
            <person name="Rombauts S."/>
            <person name="Wilhelmsson P.K.I."/>
            <person name="Janitza P."/>
            <person name="Kern R."/>
            <person name="Heyl A."/>
            <person name="Rumpler F."/>
            <person name="Villalobos L.I.A.C."/>
            <person name="Clay J.M."/>
            <person name="Skokan R."/>
            <person name="Toyoda A."/>
            <person name="Suzuki Y."/>
            <person name="Kagoshima H."/>
            <person name="Schijlen E."/>
            <person name="Tajeshwar N."/>
            <person name="Catarino B."/>
            <person name="Hetherington A.J."/>
            <person name="Saltykova A."/>
            <person name="Bonnot C."/>
            <person name="Breuninger H."/>
            <person name="Symeonidi A."/>
            <person name="Radhakrishnan G.V."/>
            <person name="Van Nieuwerburgh F."/>
            <person name="Deforce D."/>
            <person name="Chang C."/>
            <person name="Karol K.G."/>
            <person name="Hedrich R."/>
            <person name="Ulvskov P."/>
            <person name="Glockner G."/>
            <person name="Delwiche C.F."/>
            <person name="Petrasek J."/>
            <person name="Van de Peer Y."/>
            <person name="Friml J."/>
            <person name="Beilby M."/>
            <person name="Dolan L."/>
            <person name="Kohara Y."/>
            <person name="Sugano S."/>
            <person name="Fujiyama A."/>
            <person name="Delaux P.-M."/>
            <person name="Quint M."/>
            <person name="TheiBen G."/>
            <person name="Hagemann M."/>
            <person name="Harholt J."/>
            <person name="Dunand C."/>
            <person name="Zachgo S."/>
            <person name="Langdale J."/>
            <person name="Maumus F."/>
            <person name="Straeten D.V.D."/>
            <person name="Gould S.B."/>
            <person name="Rensing S.A."/>
        </authorList>
    </citation>
    <scope>NUCLEOTIDE SEQUENCE [LARGE SCALE GENOMIC DNA]</scope>
    <source>
        <strain evidence="3 4">S276</strain>
    </source>
</reference>
<dbReference type="STRING" id="69332.A0A388JYI0"/>
<accession>A0A388JYI0</accession>
<dbReference type="Gramene" id="GBG62822">
    <property type="protein sequence ID" value="GBG62822"/>
    <property type="gene ID" value="CBR_g32405"/>
</dbReference>
<comment type="caution">
    <text evidence="3">The sequence shown here is derived from an EMBL/GenBank/DDBJ whole genome shotgun (WGS) entry which is preliminary data.</text>
</comment>
<feature type="transmembrane region" description="Helical" evidence="2">
    <location>
        <begin position="165"/>
        <end position="188"/>
    </location>
</feature>
<feature type="transmembrane region" description="Helical" evidence="2">
    <location>
        <begin position="139"/>
        <end position="159"/>
    </location>
</feature>
<sequence length="192" mass="21975">MGRKLERGTSDSVGKDSTRAPGRQSTRGGSIERGTSDGRSFGSKSSIRERVLRMKSFNASNRQFSKLRDSRWNTVKRKFRRFAKIVTRARDKLFEWDKSGQKKHVKAAEETLDTYHESYLYGHVPFTIRLRAALRVGRVGNTLAVVEFVLALLSVGLYIRSTYTTYQPIVLPVLEAVASVYFVLDYILKLYR</sequence>
<keyword evidence="2" id="KW-1133">Transmembrane helix</keyword>
<evidence type="ECO:0000313" key="4">
    <source>
        <dbReference type="Proteomes" id="UP000265515"/>
    </source>
</evidence>
<proteinExistence type="predicted"/>
<keyword evidence="2" id="KW-0812">Transmembrane</keyword>
<gene>
    <name evidence="3" type="ORF">CBR_g32405</name>
</gene>
<feature type="region of interest" description="Disordered" evidence="1">
    <location>
        <begin position="1"/>
        <end position="44"/>
    </location>
</feature>
<name>A0A388JYI0_CHABU</name>
<dbReference type="OrthoDB" id="10610944at2759"/>
<dbReference type="Proteomes" id="UP000265515">
    <property type="component" value="Unassembled WGS sequence"/>
</dbReference>